<evidence type="ECO:0000313" key="3">
    <source>
        <dbReference type="EMBL" id="OHT17549.1"/>
    </source>
</evidence>
<evidence type="ECO:0000256" key="1">
    <source>
        <dbReference type="SAM" id="MobiDB-lite"/>
    </source>
</evidence>
<proteinExistence type="predicted"/>
<reference evidence="3" key="1">
    <citation type="submission" date="2016-10" db="EMBL/GenBank/DDBJ databases">
        <authorList>
            <person name="Benchimol M."/>
            <person name="Almeida L.G."/>
            <person name="Vasconcelos A.T."/>
            <person name="Perreira-Neves A."/>
            <person name="Rosa I.A."/>
            <person name="Tasca T."/>
            <person name="Bogo M.R."/>
            <person name="de Souza W."/>
        </authorList>
    </citation>
    <scope>NUCLEOTIDE SEQUENCE [LARGE SCALE GENOMIC DNA]</scope>
    <source>
        <strain evidence="3">K</strain>
    </source>
</reference>
<evidence type="ECO:0000259" key="2">
    <source>
        <dbReference type="PROSITE" id="PS50030"/>
    </source>
</evidence>
<dbReference type="SUPFAM" id="SSF46934">
    <property type="entry name" value="UBA-like"/>
    <property type="match status" value="1"/>
</dbReference>
<keyword evidence="4" id="KW-1185">Reference proteome</keyword>
<dbReference type="Gene3D" id="1.10.8.10">
    <property type="entry name" value="DNA helicase RuvA subunit, C-terminal domain"/>
    <property type="match status" value="2"/>
</dbReference>
<sequence>MWLIFKAQKKKYVIEFSGEETFADIEHIFREVYHITQKFSFSIDGLNPIFDKTTPLNEFPGTAGQQYVEILLSIQENSSTTEQKALGPISQTKYVAIGRAAVSSSKAGMPARTSSTGMPSRTSSTTGMPSRTSSINRPPPSSNVTKPTASPQNPNDPPNFNESVQTLVDMGFPAQQVQNALRESKYDIEQATEKLLSMPKTGAGTANFNKLAEDQKATAKAEYAKFTTAEKQAINRLKNTGVDDSTIIATYVQCNKDEAQTRAILSQ</sequence>
<dbReference type="OrthoDB" id="419317at2759"/>
<dbReference type="AlphaFoldDB" id="A0A1J4L6I0"/>
<dbReference type="InterPro" id="IPR015940">
    <property type="entry name" value="UBA"/>
</dbReference>
<dbReference type="VEuPathDB" id="TrichDB:TRFO_02614"/>
<comment type="caution">
    <text evidence="3">The sequence shown here is derived from an EMBL/GenBank/DDBJ whole genome shotgun (WGS) entry which is preliminary data.</text>
</comment>
<dbReference type="PROSITE" id="PS50030">
    <property type="entry name" value="UBA"/>
    <property type="match status" value="1"/>
</dbReference>
<feature type="domain" description="UBA" evidence="2">
    <location>
        <begin position="159"/>
        <end position="198"/>
    </location>
</feature>
<dbReference type="Pfam" id="PF00627">
    <property type="entry name" value="UBA"/>
    <property type="match status" value="1"/>
</dbReference>
<protein>
    <recommendedName>
        <fullName evidence="2">UBA domain-containing protein</fullName>
    </recommendedName>
</protein>
<name>A0A1J4L6I0_9EUKA</name>
<evidence type="ECO:0000313" key="4">
    <source>
        <dbReference type="Proteomes" id="UP000179807"/>
    </source>
</evidence>
<dbReference type="SMART" id="SM00165">
    <property type="entry name" value="UBA"/>
    <property type="match status" value="2"/>
</dbReference>
<gene>
    <name evidence="3" type="ORF">TRFO_02614</name>
</gene>
<accession>A0A1J4L6I0</accession>
<dbReference type="CDD" id="cd14270">
    <property type="entry name" value="UBA"/>
    <property type="match status" value="1"/>
</dbReference>
<feature type="region of interest" description="Disordered" evidence="1">
    <location>
        <begin position="105"/>
        <end position="163"/>
    </location>
</feature>
<dbReference type="GeneID" id="94825498"/>
<dbReference type="Proteomes" id="UP000179807">
    <property type="component" value="Unassembled WGS sequence"/>
</dbReference>
<dbReference type="RefSeq" id="XP_068370685.1">
    <property type="nucleotide sequence ID" value="XM_068490794.1"/>
</dbReference>
<organism evidence="3 4">
    <name type="scientific">Tritrichomonas foetus</name>
    <dbReference type="NCBI Taxonomy" id="1144522"/>
    <lineage>
        <taxon>Eukaryota</taxon>
        <taxon>Metamonada</taxon>
        <taxon>Parabasalia</taxon>
        <taxon>Tritrichomonadida</taxon>
        <taxon>Tritrichomonadidae</taxon>
        <taxon>Tritrichomonas</taxon>
    </lineage>
</organism>
<dbReference type="EMBL" id="MLAK01000002">
    <property type="protein sequence ID" value="OHT17549.1"/>
    <property type="molecule type" value="Genomic_DNA"/>
</dbReference>
<dbReference type="InterPro" id="IPR009060">
    <property type="entry name" value="UBA-like_sf"/>
</dbReference>